<sequence length="268" mass="30539">LGLTVGCIQHDQSPSERREHYGRDVTYGTNSEFGFDYLRDNGMAQSAGEQVQRGHYFAIVDEVDSILIDEARTPLIISGPAMVKQDQGLYGELKPRIQDLVRQQKRLCDKCLNDVRELSTGLGEKEDADVEHQIGLLLYRVQQGQPKHSGLLDAKVDPTNRRRLERSEMELHKDQTKKELYAQKEHLFFAIDEKGHDADLTEKGRNFLSPNDADAFMMPDIVTAHHEIDSNEGLSPQQRLTEKQRVQTEAEVRAERIHVTSQLVKAYC</sequence>
<keyword evidence="1" id="KW-0653">Protein transport</keyword>
<dbReference type="InterPro" id="IPR011115">
    <property type="entry name" value="SecA_DEAD"/>
</dbReference>
<dbReference type="GO" id="GO:0031522">
    <property type="term" value="C:cell envelope Sec protein transport complex"/>
    <property type="evidence" value="ECO:0007669"/>
    <property type="project" value="TreeGrafter"/>
</dbReference>
<dbReference type="InterPro" id="IPR014018">
    <property type="entry name" value="SecA_motor_DEAD"/>
</dbReference>
<dbReference type="GO" id="GO:0006886">
    <property type="term" value="P:intracellular protein transport"/>
    <property type="evidence" value="ECO:0007669"/>
    <property type="project" value="InterPro"/>
</dbReference>
<feature type="domain" description="SecA family profile" evidence="3">
    <location>
        <begin position="1"/>
        <end position="268"/>
    </location>
</feature>
<dbReference type="SMART" id="SM00957">
    <property type="entry name" value="SecA_DEAD"/>
    <property type="match status" value="1"/>
</dbReference>
<dbReference type="PANTHER" id="PTHR30612:SF0">
    <property type="entry name" value="CHLOROPLAST PROTEIN-TRANSPORTING ATPASE"/>
    <property type="match status" value="1"/>
</dbReference>
<dbReference type="InterPro" id="IPR000185">
    <property type="entry name" value="SecA"/>
</dbReference>
<evidence type="ECO:0000259" key="3">
    <source>
        <dbReference type="PROSITE" id="PS51196"/>
    </source>
</evidence>
<dbReference type="GO" id="GO:0005886">
    <property type="term" value="C:plasma membrane"/>
    <property type="evidence" value="ECO:0007669"/>
    <property type="project" value="TreeGrafter"/>
</dbReference>
<gene>
    <name evidence="4" type="ORF">METZ01_LOCUS427180</name>
</gene>
<keyword evidence="1" id="KW-0813">Transport</keyword>
<evidence type="ECO:0000256" key="1">
    <source>
        <dbReference type="ARBA" id="ARBA00022927"/>
    </source>
</evidence>
<protein>
    <recommendedName>
        <fullName evidence="3">SecA family profile domain-containing protein</fullName>
    </recommendedName>
</protein>
<feature type="non-terminal residue" evidence="4">
    <location>
        <position position="1"/>
    </location>
</feature>
<dbReference type="PANTHER" id="PTHR30612">
    <property type="entry name" value="SECA INNER MEMBRANE COMPONENT OF SEC PROTEIN SECRETION SYSTEM"/>
    <property type="match status" value="1"/>
</dbReference>
<dbReference type="Gene3D" id="3.90.1440.10">
    <property type="entry name" value="SecA, preprotein cross-linking domain"/>
    <property type="match status" value="1"/>
</dbReference>
<dbReference type="Pfam" id="PF07517">
    <property type="entry name" value="SecA_DEAD"/>
    <property type="match status" value="1"/>
</dbReference>
<evidence type="ECO:0000313" key="4">
    <source>
        <dbReference type="EMBL" id="SVD74326.1"/>
    </source>
</evidence>
<dbReference type="GO" id="GO:0005524">
    <property type="term" value="F:ATP binding"/>
    <property type="evidence" value="ECO:0007669"/>
    <property type="project" value="InterPro"/>
</dbReference>
<dbReference type="PROSITE" id="PS51196">
    <property type="entry name" value="SECA_MOTOR_DEAD"/>
    <property type="match status" value="1"/>
</dbReference>
<dbReference type="GO" id="GO:0043952">
    <property type="term" value="P:protein transport by the Sec complex"/>
    <property type="evidence" value="ECO:0007669"/>
    <property type="project" value="TreeGrafter"/>
</dbReference>
<feature type="non-terminal residue" evidence="4">
    <location>
        <position position="268"/>
    </location>
</feature>
<dbReference type="SUPFAM" id="SSF52540">
    <property type="entry name" value="P-loop containing nucleoside triphosphate hydrolases"/>
    <property type="match status" value="1"/>
</dbReference>
<organism evidence="4">
    <name type="scientific">marine metagenome</name>
    <dbReference type="NCBI Taxonomy" id="408172"/>
    <lineage>
        <taxon>unclassified sequences</taxon>
        <taxon>metagenomes</taxon>
        <taxon>ecological metagenomes</taxon>
    </lineage>
</organism>
<name>A0A382XTH6_9ZZZZ</name>
<dbReference type="AlphaFoldDB" id="A0A382XTH6"/>
<dbReference type="InterPro" id="IPR027417">
    <property type="entry name" value="P-loop_NTPase"/>
</dbReference>
<dbReference type="EMBL" id="UINC01170332">
    <property type="protein sequence ID" value="SVD74326.1"/>
    <property type="molecule type" value="Genomic_DNA"/>
</dbReference>
<dbReference type="GO" id="GO:0006605">
    <property type="term" value="P:protein targeting"/>
    <property type="evidence" value="ECO:0007669"/>
    <property type="project" value="InterPro"/>
</dbReference>
<evidence type="ECO:0000256" key="2">
    <source>
        <dbReference type="ARBA" id="ARBA00023010"/>
    </source>
</evidence>
<dbReference type="GO" id="GO:0017038">
    <property type="term" value="P:protein import"/>
    <property type="evidence" value="ECO:0007669"/>
    <property type="project" value="InterPro"/>
</dbReference>
<reference evidence="4" key="1">
    <citation type="submission" date="2018-05" db="EMBL/GenBank/DDBJ databases">
        <authorList>
            <person name="Lanie J.A."/>
            <person name="Ng W.-L."/>
            <person name="Kazmierczak K.M."/>
            <person name="Andrzejewski T.M."/>
            <person name="Davidsen T.M."/>
            <person name="Wayne K.J."/>
            <person name="Tettelin H."/>
            <person name="Glass J.I."/>
            <person name="Rusch D."/>
            <person name="Podicherti R."/>
            <person name="Tsui H.-C.T."/>
            <person name="Winkler M.E."/>
        </authorList>
    </citation>
    <scope>NUCLEOTIDE SEQUENCE</scope>
</reference>
<keyword evidence="2" id="KW-0811">Translocation</keyword>
<dbReference type="GO" id="GO:0005829">
    <property type="term" value="C:cytosol"/>
    <property type="evidence" value="ECO:0007669"/>
    <property type="project" value="TreeGrafter"/>
</dbReference>
<accession>A0A382XTH6</accession>
<proteinExistence type="predicted"/>
<dbReference type="Gene3D" id="3.40.50.300">
    <property type="entry name" value="P-loop containing nucleotide triphosphate hydrolases"/>
    <property type="match status" value="1"/>
</dbReference>